<keyword evidence="2" id="KW-1185">Reference proteome</keyword>
<dbReference type="InterPro" id="IPR006450">
    <property type="entry name" value="Phage_HK97_gp6-like"/>
</dbReference>
<accession>A0A5C4JRZ4</accession>
<dbReference type="RefSeq" id="WP_138747904.1">
    <property type="nucleotide sequence ID" value="NZ_VCLB01000004.1"/>
</dbReference>
<gene>
    <name evidence="1" type="ORF">FF124_07615</name>
</gene>
<comment type="caution">
    <text evidence="1">The sequence shown here is derived from an EMBL/GenBank/DDBJ whole genome shotgun (WGS) entry which is preliminary data.</text>
</comment>
<dbReference type="AlphaFoldDB" id="A0A5C4JRZ4"/>
<proteinExistence type="predicted"/>
<name>A0A5C4JRZ4_9HYPH</name>
<dbReference type="Proteomes" id="UP000307874">
    <property type="component" value="Unassembled WGS sequence"/>
</dbReference>
<dbReference type="NCBIfam" id="TIGR01560">
    <property type="entry name" value="put_DNA_pack"/>
    <property type="match status" value="1"/>
</dbReference>
<sequence length="104" mass="11878">MAIVSLEQAKLHLRVDSDDDDALIENQMIAAQNHIERLLGFRIEKTFGRESEGQDPIPASLQQAVLMLTGHWYANRDAVLIDASPRYVPLGVREIVNEYRNWSF</sequence>
<dbReference type="InterPro" id="IPR021146">
    <property type="entry name" value="Phage_gp6-like_head-tail"/>
</dbReference>
<reference evidence="1 2" key="2">
    <citation type="submission" date="2019-06" db="EMBL/GenBank/DDBJ databases">
        <title>Martelella lutilitoris sp. nov., isolated from a tidal mudflat.</title>
        <authorList>
            <person name="Kim Y.-J."/>
        </authorList>
    </citation>
    <scope>NUCLEOTIDE SEQUENCE [LARGE SCALE GENOMIC DNA]</scope>
    <source>
        <strain evidence="1 2">GH2-6</strain>
    </source>
</reference>
<protein>
    <submittedName>
        <fullName evidence="1">Phage gp6-like head-tail connector protein</fullName>
    </submittedName>
</protein>
<dbReference type="CDD" id="cd08054">
    <property type="entry name" value="gp6"/>
    <property type="match status" value="1"/>
</dbReference>
<dbReference type="OrthoDB" id="7307102at2"/>
<evidence type="ECO:0000313" key="2">
    <source>
        <dbReference type="Proteomes" id="UP000307874"/>
    </source>
</evidence>
<reference evidence="1 2" key="1">
    <citation type="submission" date="2019-05" db="EMBL/GenBank/DDBJ databases">
        <authorList>
            <person name="Lee S.D."/>
        </authorList>
    </citation>
    <scope>NUCLEOTIDE SEQUENCE [LARGE SCALE GENOMIC DNA]</scope>
    <source>
        <strain evidence="1 2">GH2-6</strain>
    </source>
</reference>
<dbReference type="Gene3D" id="1.10.3230.30">
    <property type="entry name" value="Phage gp6-like head-tail connector protein"/>
    <property type="match status" value="1"/>
</dbReference>
<dbReference type="EMBL" id="VCLB01000004">
    <property type="protein sequence ID" value="TNB48196.1"/>
    <property type="molecule type" value="Genomic_DNA"/>
</dbReference>
<organism evidence="1 2">
    <name type="scientific">Martelella lutilitoris</name>
    <dbReference type="NCBI Taxonomy" id="2583532"/>
    <lineage>
        <taxon>Bacteria</taxon>
        <taxon>Pseudomonadati</taxon>
        <taxon>Pseudomonadota</taxon>
        <taxon>Alphaproteobacteria</taxon>
        <taxon>Hyphomicrobiales</taxon>
        <taxon>Aurantimonadaceae</taxon>
        <taxon>Martelella</taxon>
    </lineage>
</organism>
<dbReference type="Pfam" id="PF05135">
    <property type="entry name" value="Phage_connect_1"/>
    <property type="match status" value="1"/>
</dbReference>
<evidence type="ECO:0000313" key="1">
    <source>
        <dbReference type="EMBL" id="TNB48196.1"/>
    </source>
</evidence>